<name>A0A6L2NJX8_TANCI</name>
<dbReference type="GO" id="GO:0003964">
    <property type="term" value="F:RNA-directed DNA polymerase activity"/>
    <property type="evidence" value="ECO:0007669"/>
    <property type="project" value="UniProtKB-KW"/>
</dbReference>
<dbReference type="EMBL" id="BKCJ010009297">
    <property type="protein sequence ID" value="GEU86320.1"/>
    <property type="molecule type" value="Genomic_DNA"/>
</dbReference>
<evidence type="ECO:0000256" key="1">
    <source>
        <dbReference type="ARBA" id="ARBA00022679"/>
    </source>
</evidence>
<dbReference type="FunFam" id="3.10.20.370:FF:000001">
    <property type="entry name" value="Retrovirus-related Pol polyprotein from transposon 17.6-like protein"/>
    <property type="match status" value="1"/>
</dbReference>
<dbReference type="GO" id="GO:0003676">
    <property type="term" value="F:nucleic acid binding"/>
    <property type="evidence" value="ECO:0007669"/>
    <property type="project" value="InterPro"/>
</dbReference>
<sequence>MEIFRDLHFELSFTDALRHMPKFAPMFKKLLNNKNKLIELTETPFNKNCSAVVLKKLPVKLDFVVLDFIVDPRVPLILGRPFLSIAHALIDVYEGEIILRHNDQSLTLKCGDKPSISYNNFQSLNKVDLIDATCEEYSQEVLGFSDVEMNDFYLEEIEDCLNNDSYSEEVEDSEFDMERDILILEALLNSDPEPPHPNQKHYFPKAHNDLKVVEPKNDKSSDDEPPEDQPIELMCDASDFAIGAVFRQRVEKHFRPIHYASKTMTQAETNYTTSEKEMLAVVYAFEKFRSYLIMNKSFVYTDHSTLKYLFAKKDAKARLLRSILLLQEFEFKVIDTKGAENYAADHLSRLENPYENVFDPKETNKTFPLKSLNKVAHKDPSTSWCVAGQEAIDILKACHSGPTKGHYGANYTAKKVFDSVDYLSKWVKAKALPTNDARVVVKFLKSLFSWFRTPKAIISDRGQIDQQALKIIENKSKVRYSISKSNVSRVNTNSRDNGSKPNDRIDKLADQILNLVEIVNKQVITPASAKVVEKTCVTYGGAHAYYDYIATDSNQPNVCAATDSYNQINVLRGDFNKQEENLRRNLNNDMRSILGSYFQSQPSTSGTLPSNTVPNPKGEMKVVTTRSGLAYEGPSIPTNSPFEKVDEQNTKEIIDKEHSNYSGSTTQVQPSVLPISYLKPDVSRTQPKPTILYPSRLNDQKFHEKATNQMEKFFQIFYDLHFDISFAGALLLVPKFASTIKSLLANKDKLFELEKVPLNENCSAMLLKKLPKNLGVLSKFLISCDFLGMEVCHALADLGSSINLMPLSIWKKLSLPELTPTRMTLELADRSITHPKGVSEDVFVKVGKFHFPTDFVVVDFEADPRVPLILERSFLRTGRALIDVYREEITLRVNDDVYNPKSSNPTLVSDPSIPESDFCKEPIVKYSSPTLTPFRESDFFLEEIEDFLNDDSIPTGYENFVYDLEGDILFLEKLLNKDPFQLPLIDLKLAEESKAKSSVEEPPELELKELPSHLEYVFLEDSNKLPVIIAKDLKDVEKEALINVLKSHKRAIAWKIFDIKGIDPRFCTHKILMEEDSNEHFRVKEGTMTHLLEKETPFMFSKECIDAFNTLKKKLTKALILVVPDWNLPFELMCDASDFAIGVVLGQRKTKHFQPIHYASKTMTEAQIHYTITDKEMLDVVYAFEKFRPYPVLSKSIVYMDHSALKYFLNKQDANPRLLRWVLLFQEFDITIMDKKGSENLTADHLSRLENPHKDTLENKDINENFSLETLGSLSCNSTLWFADIANFHVRNFIKKGLTSQQKKKFFKDVKHYFWDDPYLFRICADQMICHCVYGQEAFEILKACHERTTEGHHGANLTAKKVFNAGFFWRSIYRDVHDMIKTCDTCQRQEKISQRDEMPQNAIQVCEIFDVWGIYFMGPFPSSKGNKYILVVVDYLSKWFEAKALLTNDARVVVKFLKSLFSRFGIPRTIISYRGTYFCNDQFTRVMIKYGTTGDHQKLQPNKLSELRDQAYENSVIYKERMKKLHHSKIKNLIFNVGDQVLLFNSRLKIFSRKLKTHWSGPFTNTQVFSYGTIKFPQPNDPNFKDMGQVDVILGVKIKYENKWIVITQSHYIEKILKKFNCEDCFLVSTLIDLVENLMPNTSKPMDQLEYSRAIGCLMYAMTCTRHDIAYAVGRLSEFTSNPSRYHWHAITKVFKYLKDSSSTSGWVILLAGGAISWASKKQTSTNGSIMKSEFVALVVAGKEAEWLRNLIHEIPIWLKLIALIAIHCDSAVTLAKAYSQIHNGKCENKKTTYVSMNCNILKYGQQSVVETYVYNIFSATAVATFGVVEESDALFWYPSIFGIGEVHEACFCYAGYTTKEEDVAKISTSLFIMNFPESTLAKELFNACKQIGHVVDTFIPTKRSKAGKRASMNLHNHATQNVGGSKSNHNNTAMNDNVAKKDSQSNGVGRTYMHLVKDQVQSGIREEEMSPALVLDDKCLMSKDVSKCQLGKVKEFASLANLKMALYNEGFMDIEIQYMGEFWVLMEFVNEKSLKLFRDNETSNGVNSDAKDVPEIVVEEKGQEENNADEESLEKTGDKQFEIPPGYTPIEGSETSGINKEDGTSNNYEKVNEVNVEEFQNLSGNGCSKYTKEVESDSICSGRFKKSKGPKTRGSILNLLDEVVKLKHLKKKIREWNIKDKQRRSMDKDKYKVDLKALDTIIDQGNGNEEIVKQRSEIVSRLLHIDKLSLGEMAQKDKVKWSIEGDENTSFFHGVINKKRNLLNIQGIMVDGSWVDEPSMVKREFFNHFRNRFDKPDGIRAITHMEYPRRISLDKQSELECEVSNDEIKRAVWDCGTEKALGLDGFNFGFYRRFWYLIDNDVYATVKHFFIHGKIPKGCNSSFIALISKIPDANLKKQSLVFKINFEKAYDSDRWDFLDNILGKFSFGDKWRIWIQSCLKSSRGLIIINGSPMEEFQFFKGLKQEETEMFKGIKIGPTVTLSHMFYADDAIFVGKWCESNITTSVHVLDCFHRAFGLKINMSKSKILRVHVESDRVKEAALRLGCLTLKNPFLYLGLKVGGSMSRLHEWDEVVERVKMRNTRGGVEQEQLGDLVTLMHDVSLSLMANGWTWALENSGEFTVSSDKLDALPTRFNVSRQSMHIDSIMYVVCDHGVETSRHLFFSCNMVRPTTRMITRWWVVSYEDFVDYDDWITWIINLRLPSKNKMMLEGIFTLCGGAFGRFETS</sequence>
<dbReference type="PROSITE" id="PS50994">
    <property type="entry name" value="INTEGRASE"/>
    <property type="match status" value="1"/>
</dbReference>
<dbReference type="PANTHER" id="PTHR37984">
    <property type="entry name" value="PROTEIN CBG26694"/>
    <property type="match status" value="1"/>
</dbReference>
<feature type="region of interest" description="Disordered" evidence="7">
    <location>
        <begin position="2061"/>
        <end position="2108"/>
    </location>
</feature>
<dbReference type="CDD" id="cd00303">
    <property type="entry name" value="retropepsin_like"/>
    <property type="match status" value="1"/>
</dbReference>
<protein>
    <submittedName>
        <fullName evidence="9">Reverse transcriptase domain-containing protein</fullName>
    </submittedName>
</protein>
<evidence type="ECO:0000313" key="9">
    <source>
        <dbReference type="EMBL" id="GEU86320.1"/>
    </source>
</evidence>
<dbReference type="SUPFAM" id="SSF53098">
    <property type="entry name" value="Ribonuclease H-like"/>
    <property type="match status" value="2"/>
</dbReference>
<gene>
    <name evidence="9" type="ORF">Tci_058298</name>
</gene>
<dbReference type="GO" id="GO:0016787">
    <property type="term" value="F:hydrolase activity"/>
    <property type="evidence" value="ECO:0007669"/>
    <property type="project" value="UniProtKB-KW"/>
</dbReference>
<feature type="domain" description="Integrase catalytic" evidence="8">
    <location>
        <begin position="1396"/>
        <end position="1492"/>
    </location>
</feature>
<proteinExistence type="predicted"/>
<dbReference type="Gene3D" id="2.40.70.10">
    <property type="entry name" value="Acid Proteases"/>
    <property type="match status" value="1"/>
</dbReference>
<dbReference type="Gene3D" id="1.10.340.70">
    <property type="match status" value="1"/>
</dbReference>
<dbReference type="InterPro" id="IPR036397">
    <property type="entry name" value="RNaseH_sf"/>
</dbReference>
<evidence type="ECO:0000256" key="6">
    <source>
        <dbReference type="ARBA" id="ARBA00022918"/>
    </source>
</evidence>
<dbReference type="InterPro" id="IPR001584">
    <property type="entry name" value="Integrase_cat-core"/>
</dbReference>
<dbReference type="Gene3D" id="3.10.20.370">
    <property type="match status" value="1"/>
</dbReference>
<dbReference type="CDD" id="cd09274">
    <property type="entry name" value="RNase_HI_RT_Ty3"/>
    <property type="match status" value="2"/>
</dbReference>
<keyword evidence="1" id="KW-0808">Transferase</keyword>
<keyword evidence="3" id="KW-0540">Nuclease</keyword>
<evidence type="ECO:0000259" key="8">
    <source>
        <dbReference type="PROSITE" id="PS50994"/>
    </source>
</evidence>
<dbReference type="PANTHER" id="PTHR37984:SF5">
    <property type="entry name" value="PROTEIN NYNRIN-LIKE"/>
    <property type="match status" value="1"/>
</dbReference>
<evidence type="ECO:0000256" key="5">
    <source>
        <dbReference type="ARBA" id="ARBA00022801"/>
    </source>
</evidence>
<evidence type="ECO:0000256" key="4">
    <source>
        <dbReference type="ARBA" id="ARBA00022759"/>
    </source>
</evidence>
<comment type="caution">
    <text evidence="9">The sequence shown here is derived from an EMBL/GenBank/DDBJ whole genome shotgun (WGS) entry which is preliminary data.</text>
</comment>
<dbReference type="InterPro" id="IPR021109">
    <property type="entry name" value="Peptidase_aspartic_dom_sf"/>
</dbReference>
<keyword evidence="6 9" id="KW-0695">RNA-directed DNA polymerase</keyword>
<keyword evidence="5" id="KW-0378">Hydrolase</keyword>
<organism evidence="9">
    <name type="scientific">Tanacetum cinerariifolium</name>
    <name type="common">Dalmatian daisy</name>
    <name type="synonym">Chrysanthemum cinerariifolium</name>
    <dbReference type="NCBI Taxonomy" id="118510"/>
    <lineage>
        <taxon>Eukaryota</taxon>
        <taxon>Viridiplantae</taxon>
        <taxon>Streptophyta</taxon>
        <taxon>Embryophyta</taxon>
        <taxon>Tracheophyta</taxon>
        <taxon>Spermatophyta</taxon>
        <taxon>Magnoliopsida</taxon>
        <taxon>eudicotyledons</taxon>
        <taxon>Gunneridae</taxon>
        <taxon>Pentapetalae</taxon>
        <taxon>asterids</taxon>
        <taxon>campanulids</taxon>
        <taxon>Asterales</taxon>
        <taxon>Asteraceae</taxon>
        <taxon>Asteroideae</taxon>
        <taxon>Anthemideae</taxon>
        <taxon>Anthemidinae</taxon>
        <taxon>Tanacetum</taxon>
    </lineage>
</organism>
<dbReference type="InterPro" id="IPR041373">
    <property type="entry name" value="RT_RNaseH"/>
</dbReference>
<dbReference type="InterPro" id="IPR012337">
    <property type="entry name" value="RNaseH-like_sf"/>
</dbReference>
<dbReference type="GO" id="GO:0004519">
    <property type="term" value="F:endonuclease activity"/>
    <property type="evidence" value="ECO:0007669"/>
    <property type="project" value="UniProtKB-KW"/>
</dbReference>
<keyword evidence="2" id="KW-0548">Nucleotidyltransferase</keyword>
<dbReference type="InterPro" id="IPR050951">
    <property type="entry name" value="Retrovirus_Pol_polyprotein"/>
</dbReference>
<dbReference type="InterPro" id="IPR043502">
    <property type="entry name" value="DNA/RNA_pol_sf"/>
</dbReference>
<feature type="region of interest" description="Disordered" evidence="7">
    <location>
        <begin position="1920"/>
        <end position="1947"/>
    </location>
</feature>
<feature type="compositionally biased region" description="Polar residues" evidence="7">
    <location>
        <begin position="1920"/>
        <end position="1937"/>
    </location>
</feature>
<evidence type="ECO:0000256" key="3">
    <source>
        <dbReference type="ARBA" id="ARBA00022722"/>
    </source>
</evidence>
<evidence type="ECO:0000256" key="2">
    <source>
        <dbReference type="ARBA" id="ARBA00022695"/>
    </source>
</evidence>
<dbReference type="Pfam" id="PF17921">
    <property type="entry name" value="Integrase_H2C2"/>
    <property type="match status" value="1"/>
</dbReference>
<dbReference type="Pfam" id="PF17917">
    <property type="entry name" value="RT_RNaseH"/>
    <property type="match status" value="2"/>
</dbReference>
<dbReference type="CDD" id="cd09272">
    <property type="entry name" value="RNase_HI_RT_Ty1"/>
    <property type="match status" value="1"/>
</dbReference>
<dbReference type="SUPFAM" id="SSF56672">
    <property type="entry name" value="DNA/RNA polymerases"/>
    <property type="match status" value="2"/>
</dbReference>
<accession>A0A6L2NJX8</accession>
<dbReference type="InterPro" id="IPR041588">
    <property type="entry name" value="Integrase_H2C2"/>
</dbReference>
<reference evidence="9" key="1">
    <citation type="journal article" date="2019" name="Sci. Rep.">
        <title>Draft genome of Tanacetum cinerariifolium, the natural source of mosquito coil.</title>
        <authorList>
            <person name="Yamashiro T."/>
            <person name="Shiraishi A."/>
            <person name="Satake H."/>
            <person name="Nakayama K."/>
        </authorList>
    </citation>
    <scope>NUCLEOTIDE SEQUENCE</scope>
</reference>
<dbReference type="GO" id="GO:0015074">
    <property type="term" value="P:DNA integration"/>
    <property type="evidence" value="ECO:0007669"/>
    <property type="project" value="InterPro"/>
</dbReference>
<keyword evidence="4" id="KW-0255">Endonuclease</keyword>
<dbReference type="Gene3D" id="3.30.420.10">
    <property type="entry name" value="Ribonuclease H-like superfamily/Ribonuclease H"/>
    <property type="match status" value="2"/>
</dbReference>
<evidence type="ECO:0000256" key="7">
    <source>
        <dbReference type="SAM" id="MobiDB-lite"/>
    </source>
</evidence>